<dbReference type="Proteomes" id="UP000662873">
    <property type="component" value="Chromosome"/>
</dbReference>
<dbReference type="PANTHER" id="PTHR19288">
    <property type="entry name" value="4-NITROPHENYLPHOSPHATASE-RELATED"/>
    <property type="match status" value="1"/>
</dbReference>
<dbReference type="Pfam" id="PF13242">
    <property type="entry name" value="Hydrolase_like"/>
    <property type="match status" value="1"/>
</dbReference>
<comment type="similarity">
    <text evidence="1">Belongs to the HAD-like hydrolase superfamily.</text>
</comment>
<organism evidence="5 6">
    <name type="scientific">Candidatus Nitrosymbiomonas proteolyticus</name>
    <dbReference type="NCBI Taxonomy" id="2608984"/>
    <lineage>
        <taxon>Bacteria</taxon>
        <taxon>Bacillati</taxon>
        <taxon>Armatimonadota</taxon>
        <taxon>Armatimonadota incertae sedis</taxon>
        <taxon>Candidatus Nitrosymbiomonas</taxon>
    </lineage>
</organism>
<feature type="binding site" evidence="4">
    <location>
        <position position="9"/>
    </location>
    <ligand>
        <name>Mg(2+)</name>
        <dbReference type="ChEBI" id="CHEBI:18420"/>
    </ligand>
</feature>
<dbReference type="InterPro" id="IPR006357">
    <property type="entry name" value="HAD-SF_hydro_IIA"/>
</dbReference>
<comment type="cofactor">
    <cofactor evidence="4">
        <name>Mg(2+)</name>
        <dbReference type="ChEBI" id="CHEBI:18420"/>
    </cofactor>
    <text evidence="4">Divalent metal ions. Mg(2+) is the most effective.</text>
</comment>
<dbReference type="AlphaFoldDB" id="A0A809R766"/>
<feature type="binding site" evidence="3">
    <location>
        <position position="192"/>
    </location>
    <ligand>
        <name>substrate</name>
    </ligand>
</feature>
<dbReference type="EMBL" id="AP021858">
    <property type="protein sequence ID" value="BBO23423.1"/>
    <property type="molecule type" value="Genomic_DNA"/>
</dbReference>
<evidence type="ECO:0000256" key="3">
    <source>
        <dbReference type="PIRSR" id="PIRSR000915-2"/>
    </source>
</evidence>
<gene>
    <name evidence="5" type="ORF">NPRO_10180</name>
</gene>
<reference evidence="5" key="1">
    <citation type="journal article" name="DNA Res.">
        <title>The physiological potential of anammox bacteria as revealed by their core genome structure.</title>
        <authorList>
            <person name="Okubo T."/>
            <person name="Toyoda A."/>
            <person name="Fukuhara K."/>
            <person name="Uchiyama I."/>
            <person name="Harigaya Y."/>
            <person name="Kuroiwa M."/>
            <person name="Suzuki T."/>
            <person name="Murakami Y."/>
            <person name="Suwa Y."/>
            <person name="Takami H."/>
        </authorList>
    </citation>
    <scope>NUCLEOTIDE SEQUENCE</scope>
    <source>
        <strain evidence="5">317325-2</strain>
    </source>
</reference>
<keyword evidence="5" id="KW-0378">Hydrolase</keyword>
<dbReference type="Gene3D" id="3.40.50.1000">
    <property type="entry name" value="HAD superfamily/HAD-like"/>
    <property type="match status" value="2"/>
</dbReference>
<evidence type="ECO:0000256" key="2">
    <source>
        <dbReference type="PIRSR" id="PIRSR000915-1"/>
    </source>
</evidence>
<keyword evidence="4" id="KW-0460">Magnesium</keyword>
<dbReference type="SUPFAM" id="SSF56784">
    <property type="entry name" value="HAD-like"/>
    <property type="match status" value="1"/>
</dbReference>
<feature type="binding site" evidence="4">
    <location>
        <position position="217"/>
    </location>
    <ligand>
        <name>Mg(2+)</name>
        <dbReference type="ChEBI" id="CHEBI:18420"/>
    </ligand>
</feature>
<dbReference type="PIRSF" id="PIRSF000915">
    <property type="entry name" value="PGP-type_phosphatase"/>
    <property type="match status" value="1"/>
</dbReference>
<proteinExistence type="inferred from homology"/>
<dbReference type="GO" id="GO:0046872">
    <property type="term" value="F:metal ion binding"/>
    <property type="evidence" value="ECO:0007669"/>
    <property type="project" value="UniProtKB-KW"/>
</dbReference>
<dbReference type="GO" id="GO:0016791">
    <property type="term" value="F:phosphatase activity"/>
    <property type="evidence" value="ECO:0007669"/>
    <property type="project" value="TreeGrafter"/>
</dbReference>
<accession>A0A809R766</accession>
<dbReference type="GO" id="GO:0005737">
    <property type="term" value="C:cytoplasm"/>
    <property type="evidence" value="ECO:0007669"/>
    <property type="project" value="TreeGrafter"/>
</dbReference>
<feature type="active site" description="Nucleophile" evidence="2">
    <location>
        <position position="9"/>
    </location>
</feature>
<evidence type="ECO:0000256" key="4">
    <source>
        <dbReference type="PIRSR" id="PIRSR000915-3"/>
    </source>
</evidence>
<evidence type="ECO:0000313" key="6">
    <source>
        <dbReference type="Proteomes" id="UP000662873"/>
    </source>
</evidence>
<name>A0A809R766_9BACT</name>
<dbReference type="PANTHER" id="PTHR19288:SF46">
    <property type="entry name" value="HALOACID DEHALOGENASE-LIKE HYDROLASE DOMAIN-CONTAINING PROTEIN 2"/>
    <property type="match status" value="1"/>
</dbReference>
<feature type="active site" description="Proton donor" evidence="2">
    <location>
        <position position="11"/>
    </location>
</feature>
<evidence type="ECO:0000256" key="1">
    <source>
        <dbReference type="PIRNR" id="PIRNR000915"/>
    </source>
</evidence>
<keyword evidence="4" id="KW-0479">Metal-binding</keyword>
<dbReference type="Pfam" id="PF13344">
    <property type="entry name" value="Hydrolase_6"/>
    <property type="match status" value="1"/>
</dbReference>
<evidence type="ECO:0000313" key="5">
    <source>
        <dbReference type="EMBL" id="BBO23423.1"/>
    </source>
</evidence>
<dbReference type="KEGG" id="npy:NPRO_10180"/>
<feature type="binding site" evidence="4">
    <location>
        <position position="11"/>
    </location>
    <ligand>
        <name>Mg(2+)</name>
        <dbReference type="ChEBI" id="CHEBI:18420"/>
    </ligand>
</feature>
<dbReference type="InterPro" id="IPR036412">
    <property type="entry name" value="HAD-like_sf"/>
</dbReference>
<protein>
    <submittedName>
        <fullName evidence="5">Hydrolase YutF</fullName>
    </submittedName>
</protein>
<dbReference type="InterPro" id="IPR023214">
    <property type="entry name" value="HAD_sf"/>
</dbReference>
<dbReference type="NCBIfam" id="TIGR01460">
    <property type="entry name" value="HAD-SF-IIA"/>
    <property type="match status" value="1"/>
</dbReference>
<sequence length="263" mass="27870">MGIDLLIFDLDGTVYRGTEPTPHAAETLARLRRSGRRVRFATNNSAILAEEVVERLRGVGIEAEEAEVLTSAQVAAEYALTEGLRSAFVVGDPGLCHTLRRGGIGVVNAGEPGDVSDLSEGTPDCVIAGICRTFSYELLDGAMQWIRSGARFLATNRDATYPLEQGRLQPGAGPIVAAIEAASQTSPTTMGKPEPRMVERFVRETGVPAERTLVIGDRVDTDIESGLRAGCQVHLVLCGVTSSAPEGVPASPDLRGILARCSL</sequence>